<evidence type="ECO:0000256" key="3">
    <source>
        <dbReference type="ARBA" id="ARBA00022692"/>
    </source>
</evidence>
<dbReference type="PANTHER" id="PTHR21716">
    <property type="entry name" value="TRANSMEMBRANE PROTEIN"/>
    <property type="match status" value="1"/>
</dbReference>
<evidence type="ECO:0000256" key="1">
    <source>
        <dbReference type="ARBA" id="ARBA00004141"/>
    </source>
</evidence>
<sequence>MKIGQLLGFLALVISLYILWEIRQLLLLLFTAIVLATATSQLVRRFQRSGMQRIWAVWLSVVILFGLLVGFFLVIVPPFISQFQELVQLFPSGIARIQQIITWLEGTIIGPYVTNLPDINNLIQQLQPLTENLIRQAIAFFSTGVTAVLQFLLVIVLTLMLLANPQPYRNVFVRCFPSFYRHRVQQILTLCGEGLGNWTIGALIEMVFIAFLSGLGLLILQVPLALAHAVLAGLLNFIPNIGPTLSVILPMTIAFLDTPWKAIAVLILYVIIQNIESYWLTPTVMAKQVALLPAFTLTAQIFFASFFGALGLVMALPLAVVAKTWIEELVFKDILDKWNKTSR</sequence>
<evidence type="ECO:0000256" key="2">
    <source>
        <dbReference type="ARBA" id="ARBA00009773"/>
    </source>
</evidence>
<protein>
    <submittedName>
        <fullName evidence="7">AI-2E family transporter</fullName>
    </submittedName>
</protein>
<evidence type="ECO:0000256" key="6">
    <source>
        <dbReference type="SAM" id="Phobius"/>
    </source>
</evidence>
<dbReference type="KEGG" id="aee:IM676_05305"/>
<dbReference type="Proteomes" id="UP000593846">
    <property type="component" value="Chromosome"/>
</dbReference>
<gene>
    <name evidence="7" type="ORF">IM676_05305</name>
</gene>
<feature type="transmembrane region" description="Helical" evidence="6">
    <location>
        <begin position="138"/>
        <end position="162"/>
    </location>
</feature>
<feature type="transmembrane region" description="Helical" evidence="6">
    <location>
        <begin position="263"/>
        <end position="281"/>
    </location>
</feature>
<keyword evidence="4 6" id="KW-1133">Transmembrane helix</keyword>
<reference evidence="8" key="1">
    <citation type="submission" date="2020-10" db="EMBL/GenBank/DDBJ databases">
        <title>Genome-based taxonomic classification of the species Anabaenopsis elenkinii.</title>
        <authorList>
            <person name="Delbaje E."/>
            <person name="Andreote A.P.D."/>
            <person name="Pellegrinetti T.A."/>
            <person name="Cruz R.B."/>
            <person name="Branco L.H.Z."/>
            <person name="Fiore M.F."/>
        </authorList>
    </citation>
    <scope>NUCLEOTIDE SEQUENCE [LARGE SCALE GENOMIC DNA]</scope>
    <source>
        <strain evidence="8">CCIBt3563</strain>
    </source>
</reference>
<dbReference type="GO" id="GO:0016020">
    <property type="term" value="C:membrane"/>
    <property type="evidence" value="ECO:0007669"/>
    <property type="project" value="UniProtKB-SubCell"/>
</dbReference>
<keyword evidence="8" id="KW-1185">Reference proteome</keyword>
<feature type="transmembrane region" description="Helical" evidence="6">
    <location>
        <begin position="55"/>
        <end position="80"/>
    </location>
</feature>
<proteinExistence type="inferred from homology"/>
<accession>A0A7S6RF06</accession>
<evidence type="ECO:0000256" key="5">
    <source>
        <dbReference type="ARBA" id="ARBA00023136"/>
    </source>
</evidence>
<keyword evidence="5 6" id="KW-0472">Membrane</keyword>
<keyword evidence="3 6" id="KW-0812">Transmembrane</keyword>
<dbReference type="PANTHER" id="PTHR21716:SF62">
    <property type="entry name" value="TRANSPORT PROTEIN YDBI-RELATED"/>
    <property type="match status" value="1"/>
</dbReference>
<dbReference type="EMBL" id="CP063311">
    <property type="protein sequence ID" value="QOV23709.1"/>
    <property type="molecule type" value="Genomic_DNA"/>
</dbReference>
<dbReference type="Pfam" id="PF01594">
    <property type="entry name" value="AI-2E_transport"/>
    <property type="match status" value="1"/>
</dbReference>
<feature type="transmembrane region" description="Helical" evidence="6">
    <location>
        <begin position="207"/>
        <end position="231"/>
    </location>
</feature>
<name>A0A7S6RF06_9CYAN</name>
<evidence type="ECO:0000256" key="4">
    <source>
        <dbReference type="ARBA" id="ARBA00022989"/>
    </source>
</evidence>
<comment type="similarity">
    <text evidence="2">Belongs to the autoinducer-2 exporter (AI-2E) (TC 2.A.86) family.</text>
</comment>
<feature type="transmembrane region" description="Helical" evidence="6">
    <location>
        <begin position="301"/>
        <end position="322"/>
    </location>
</feature>
<evidence type="ECO:0000313" key="7">
    <source>
        <dbReference type="EMBL" id="QOV23709.1"/>
    </source>
</evidence>
<feature type="transmembrane region" description="Helical" evidence="6">
    <location>
        <begin position="237"/>
        <end position="256"/>
    </location>
</feature>
<dbReference type="GO" id="GO:0055085">
    <property type="term" value="P:transmembrane transport"/>
    <property type="evidence" value="ECO:0007669"/>
    <property type="project" value="TreeGrafter"/>
</dbReference>
<dbReference type="InterPro" id="IPR002549">
    <property type="entry name" value="AI-2E-like"/>
</dbReference>
<comment type="subcellular location">
    <subcellularLocation>
        <location evidence="1">Membrane</location>
        <topology evidence="1">Multi-pass membrane protein</topology>
    </subcellularLocation>
</comment>
<feature type="transmembrane region" description="Helical" evidence="6">
    <location>
        <begin position="25"/>
        <end position="43"/>
    </location>
</feature>
<dbReference type="AlphaFoldDB" id="A0A7S6RF06"/>
<organism evidence="7 8">
    <name type="scientific">Anabaenopsis elenkinii CCIBt3563</name>
    <dbReference type="NCBI Taxonomy" id="2779889"/>
    <lineage>
        <taxon>Bacteria</taxon>
        <taxon>Bacillati</taxon>
        <taxon>Cyanobacteriota</taxon>
        <taxon>Cyanophyceae</taxon>
        <taxon>Nostocales</taxon>
        <taxon>Nodulariaceae</taxon>
        <taxon>Anabaenopsis</taxon>
    </lineage>
</organism>
<evidence type="ECO:0000313" key="8">
    <source>
        <dbReference type="Proteomes" id="UP000593846"/>
    </source>
</evidence>
<dbReference type="RefSeq" id="WP_200989255.1">
    <property type="nucleotide sequence ID" value="NZ_CP063311.1"/>
</dbReference>